<dbReference type="CTD" id="66057747"/>
<gene>
    <name evidence="1" type="ORF">Bm1303</name>
    <name evidence="2" type="ORF">BM_BM1303</name>
    <name evidence="1" type="ORF">BM_Bm1303</name>
</gene>
<evidence type="ECO:0000313" key="2">
    <source>
        <dbReference type="EMBL" id="VIO88054.1"/>
    </source>
</evidence>
<protein>
    <submittedName>
        <fullName evidence="1">Bm1303</fullName>
    </submittedName>
</protein>
<dbReference type="GeneID" id="66057747"/>
<evidence type="ECO:0000313" key="1">
    <source>
        <dbReference type="EMBL" id="CDP95459.1"/>
    </source>
</evidence>
<dbReference type="KEGG" id="bmy:BM_BM1303"/>
<organism evidence="1">
    <name type="scientific">Brugia malayi</name>
    <name type="common">Filarial nematode worm</name>
    <dbReference type="NCBI Taxonomy" id="6279"/>
    <lineage>
        <taxon>Eukaryota</taxon>
        <taxon>Metazoa</taxon>
        <taxon>Ecdysozoa</taxon>
        <taxon>Nematoda</taxon>
        <taxon>Chromadorea</taxon>
        <taxon>Rhabditida</taxon>
        <taxon>Spirurina</taxon>
        <taxon>Spiruromorpha</taxon>
        <taxon>Filarioidea</taxon>
        <taxon>Onchocercidae</taxon>
        <taxon>Brugia</taxon>
    </lineage>
</organism>
<dbReference type="AlphaFoldDB" id="A0A0J9XUN6"/>
<reference evidence="2" key="3">
    <citation type="submission" date="2019-04" db="EMBL/GenBank/DDBJ databases">
        <authorList>
            <person name="Howe K."/>
            <person name="Paulini M."/>
            <person name="Williams G."/>
        </authorList>
    </citation>
    <scope>NUCLEOTIDE SEQUENCE [LARGE SCALE GENOMIC DNA]</scope>
    <source>
        <strain evidence="2">FR3</strain>
    </source>
</reference>
<reference evidence="1" key="1">
    <citation type="journal article" date="2007" name="Science">
        <title>Draft genome of the filarial nematode parasite Brugia malayi.</title>
        <authorList>
            <person name="Ghedin E."/>
            <person name="Wang S."/>
            <person name="Spiro D."/>
            <person name="Caler E."/>
            <person name="Zhao Q."/>
            <person name="Crabtree J."/>
            <person name="Allen J.E."/>
            <person name="Delcher A.L."/>
            <person name="Guiliano D.B."/>
            <person name="Miranda-Saavedra D."/>
            <person name="Angiuoli S.V."/>
            <person name="Creasy T."/>
            <person name="Amedeo P."/>
            <person name="Haas B."/>
            <person name="El-Sayed N.M."/>
            <person name="Wortman J.R."/>
            <person name="Feldblyum T."/>
            <person name="Tallon L."/>
            <person name="Schatz M."/>
            <person name="Shumway M."/>
            <person name="Koo H."/>
            <person name="Salzberg S.L."/>
            <person name="Schobel S."/>
            <person name="Pertea M."/>
            <person name="Pop M."/>
            <person name="White O."/>
            <person name="Barton G.J."/>
            <person name="Carlow C.K."/>
            <person name="Crawford M.J."/>
            <person name="Daub J."/>
            <person name="Dimmic M.W."/>
            <person name="Estes C.F."/>
            <person name="Foster J.M."/>
            <person name="Ganatra M."/>
            <person name="Gregory W.F."/>
            <person name="Johnson N.M."/>
            <person name="Jin J."/>
            <person name="Komuniecki R."/>
            <person name="Korf I."/>
            <person name="Kumar S."/>
            <person name="Laney S."/>
            <person name="Li B.W."/>
            <person name="Li W."/>
            <person name="Lindblom T.H."/>
            <person name="Lustigman S."/>
            <person name="Ma D."/>
            <person name="Maina C.V."/>
            <person name="Martin D.M."/>
            <person name="McCarter J.P."/>
            <person name="McReynolds L."/>
            <person name="Mitreva M."/>
            <person name="Nutman T.B."/>
            <person name="Parkinson J."/>
            <person name="Peregrin-Alvarez J.M."/>
            <person name="Poole C."/>
            <person name="Ren Q."/>
            <person name="Saunders L."/>
            <person name="Sluder A.E."/>
            <person name="Smith K."/>
            <person name="Stanke M."/>
            <person name="Unnasch T.R."/>
            <person name="Ware J."/>
            <person name="Wei A.D."/>
            <person name="Weil G."/>
            <person name="Williams D.J."/>
            <person name="Zhang Y."/>
            <person name="Williams S.A."/>
            <person name="Fraser-Liggett C."/>
            <person name="Slatko B."/>
            <person name="Blaxter M.L."/>
            <person name="Scott A.L."/>
        </authorList>
    </citation>
    <scope>NUCLEOTIDE SEQUENCE</scope>
    <source>
        <strain evidence="1">FR3</strain>
    </source>
</reference>
<name>A0A0J9XUN6_BRUMA</name>
<dbReference type="InParanoid" id="A0A0J9XUN6"/>
<accession>A0A4E9EVE2</accession>
<accession>A0A0J9XUN6</accession>
<proteinExistence type="predicted"/>
<dbReference type="EMBL" id="LN856943">
    <property type="protein sequence ID" value="CDP95459.1"/>
    <property type="molecule type" value="Genomic_DNA"/>
</dbReference>
<dbReference type="RefSeq" id="XP_042930577.1">
    <property type="nucleotide sequence ID" value="XM_043074643.1"/>
</dbReference>
<reference evidence="1" key="2">
    <citation type="submission" date="2012-12" db="EMBL/GenBank/DDBJ databases">
        <authorList>
            <person name="Gao Y.W."/>
            <person name="Fan S.T."/>
            <person name="Sun H.T."/>
            <person name="Wang Z."/>
            <person name="Gao X.L."/>
            <person name="Li Y.G."/>
            <person name="Wang T.C."/>
            <person name="Zhang K."/>
            <person name="Xu W.W."/>
            <person name="Yu Z.J."/>
            <person name="Xia X.Z."/>
        </authorList>
    </citation>
    <scope>NUCLEOTIDE SEQUENCE</scope>
    <source>
        <strain evidence="1">FR3</strain>
    </source>
</reference>
<sequence>MHGGRSNCFIFAKTKFNMQSFYNAFTTAVI</sequence>
<dbReference type="EMBL" id="CAAKNF010000196">
    <property type="protein sequence ID" value="VIO88054.1"/>
    <property type="molecule type" value="Genomic_DNA"/>
</dbReference>